<comment type="caution">
    <text evidence="14">The sequence shown here is derived from an EMBL/GenBank/DDBJ whole genome shotgun (WGS) entry which is preliminary data.</text>
</comment>
<feature type="compositionally biased region" description="Polar residues" evidence="11">
    <location>
        <begin position="16"/>
        <end position="28"/>
    </location>
</feature>
<feature type="transmembrane region" description="Helical" evidence="10">
    <location>
        <begin position="132"/>
        <end position="153"/>
    </location>
</feature>
<keyword evidence="9 10" id="KW-0325">Glycoprotein</keyword>
<proteinExistence type="inferred from homology"/>
<dbReference type="Gene3D" id="3.50.30.30">
    <property type="match status" value="1"/>
</dbReference>
<comment type="PTM">
    <text evidence="10">Stearoylated.</text>
</comment>
<evidence type="ECO:0000256" key="1">
    <source>
        <dbReference type="ARBA" id="ARBA00005634"/>
    </source>
</evidence>
<dbReference type="CDD" id="cd02128">
    <property type="entry name" value="PA_TfR"/>
    <property type="match status" value="1"/>
</dbReference>
<evidence type="ECO:0000313" key="14">
    <source>
        <dbReference type="EMBL" id="GLD51332.1"/>
    </source>
</evidence>
<comment type="caution">
    <text evidence="10">Lacks conserved residue(s) required for the propagation of feature annotation.</text>
</comment>
<feature type="transmembrane region" description="Helical" evidence="10">
    <location>
        <begin position="38"/>
        <end position="56"/>
    </location>
</feature>
<evidence type="ECO:0000256" key="4">
    <source>
        <dbReference type="ARBA" id="ARBA00022968"/>
    </source>
</evidence>
<protein>
    <recommendedName>
        <fullName evidence="10">Transferrin receptor protein 1</fullName>
    </recommendedName>
</protein>
<keyword evidence="7" id="KW-1015">Disulfide bond</keyword>
<evidence type="ECO:0000256" key="5">
    <source>
        <dbReference type="ARBA" id="ARBA00022989"/>
    </source>
</evidence>
<dbReference type="SUPFAM" id="SSF47672">
    <property type="entry name" value="Transferrin receptor-like dimerisation domain"/>
    <property type="match status" value="1"/>
</dbReference>
<dbReference type="Pfam" id="PF02225">
    <property type="entry name" value="PA"/>
    <property type="match status" value="1"/>
</dbReference>
<dbReference type="GO" id="GO:0009897">
    <property type="term" value="C:external side of plasma membrane"/>
    <property type="evidence" value="ECO:0007669"/>
    <property type="project" value="TreeGrafter"/>
</dbReference>
<keyword evidence="8 10" id="KW-0675">Receptor</keyword>
<keyword evidence="4" id="KW-0735">Signal-anchor</keyword>
<dbReference type="SUPFAM" id="SSF53187">
    <property type="entry name" value="Zn-dependent exopeptidases"/>
    <property type="match status" value="1"/>
</dbReference>
<keyword evidence="5 10" id="KW-1133">Transmembrane helix</keyword>
<evidence type="ECO:0000256" key="6">
    <source>
        <dbReference type="ARBA" id="ARBA00023136"/>
    </source>
</evidence>
<comment type="similarity">
    <text evidence="1 10">Belongs to the peptidase M28 family. M28B subfamily.</text>
</comment>
<organism evidence="14 15">
    <name type="scientific">Lates japonicus</name>
    <name type="common">Japanese lates</name>
    <dbReference type="NCBI Taxonomy" id="270547"/>
    <lineage>
        <taxon>Eukaryota</taxon>
        <taxon>Metazoa</taxon>
        <taxon>Chordata</taxon>
        <taxon>Craniata</taxon>
        <taxon>Vertebrata</taxon>
        <taxon>Euteleostomi</taxon>
        <taxon>Actinopterygii</taxon>
        <taxon>Neopterygii</taxon>
        <taxon>Teleostei</taxon>
        <taxon>Neoteleostei</taxon>
        <taxon>Acanthomorphata</taxon>
        <taxon>Carangaria</taxon>
        <taxon>Carangaria incertae sedis</taxon>
        <taxon>Centropomidae</taxon>
        <taxon>Lates</taxon>
    </lineage>
</organism>
<accession>A0AAD3R0C1</accession>
<comment type="subcellular location">
    <subcellularLocation>
        <location evidence="10">Cell membrane</location>
        <topology evidence="10">Single-pass type II membrane protein</topology>
    </subcellularLocation>
    <subcellularLocation>
        <location evidence="10">Melanosome</location>
    </subcellularLocation>
</comment>
<evidence type="ECO:0000256" key="9">
    <source>
        <dbReference type="ARBA" id="ARBA00023180"/>
    </source>
</evidence>
<feature type="region of interest" description="Disordered" evidence="11">
    <location>
        <begin position="1"/>
        <end position="33"/>
    </location>
</feature>
<evidence type="ECO:0000259" key="12">
    <source>
        <dbReference type="Pfam" id="PF02225"/>
    </source>
</evidence>
<dbReference type="GO" id="GO:0004998">
    <property type="term" value="F:transferrin receptor activity"/>
    <property type="evidence" value="ECO:0007669"/>
    <property type="project" value="UniProtKB-UniRule"/>
</dbReference>
<dbReference type="GO" id="GO:0042470">
    <property type="term" value="C:melanosome"/>
    <property type="evidence" value="ECO:0007669"/>
    <property type="project" value="UniProtKB-SubCell"/>
</dbReference>
<reference evidence="14" key="1">
    <citation type="submission" date="2022-08" db="EMBL/GenBank/DDBJ databases">
        <title>Genome sequencing of akame (Lates japonicus).</title>
        <authorList>
            <person name="Hashiguchi Y."/>
            <person name="Takahashi H."/>
        </authorList>
    </citation>
    <scope>NUCLEOTIDE SEQUENCE</scope>
    <source>
        <strain evidence="14">Kochi</strain>
    </source>
</reference>
<dbReference type="FunFam" id="3.50.30.30:FF:000010">
    <property type="entry name" value="Transferrin receptor protein 1"/>
    <property type="match status" value="1"/>
</dbReference>
<dbReference type="InterPro" id="IPR036757">
    <property type="entry name" value="TFR-like_dimer_dom_sf"/>
</dbReference>
<dbReference type="SUPFAM" id="SSF52025">
    <property type="entry name" value="PA domain"/>
    <property type="match status" value="1"/>
</dbReference>
<dbReference type="CDD" id="cd09848">
    <property type="entry name" value="M28_TfR"/>
    <property type="match status" value="1"/>
</dbReference>
<evidence type="ECO:0000259" key="13">
    <source>
        <dbReference type="Pfam" id="PF04389"/>
    </source>
</evidence>
<feature type="domain" description="PA" evidence="12">
    <location>
        <begin position="281"/>
        <end position="346"/>
    </location>
</feature>
<dbReference type="InterPro" id="IPR003137">
    <property type="entry name" value="PA_domain"/>
</dbReference>
<keyword evidence="2 10" id="KW-1003">Cell membrane</keyword>
<dbReference type="InterPro" id="IPR046450">
    <property type="entry name" value="PA_dom_sf"/>
</dbReference>
<dbReference type="InterPro" id="IPR037324">
    <property type="entry name" value="TfR1/2_PA"/>
</dbReference>
<comment type="function">
    <text evidence="10">Cellular uptake of iron occurs via receptor-mediated endocytosis of ligand-occupied transferrin receptor into specialized endosomes. Endosomal acidification leads to iron release. The apotransferrin-receptor complex is then recycled to the cell surface with a return to neutral pH and the concomitant loss of affinity of apotransferrin for its receptor. Transferrin receptor is necessary for development of erythrocytes and the nervous system. Acts as a lipid sensor that regulates mitochondrial fusion by regulating activation of the JNK pathway.</text>
</comment>
<dbReference type="GO" id="GO:0033572">
    <property type="term" value="P:transferrin transport"/>
    <property type="evidence" value="ECO:0007669"/>
    <property type="project" value="UniProtKB-UniRule"/>
</dbReference>
<dbReference type="Pfam" id="PF04389">
    <property type="entry name" value="Peptidase_M28"/>
    <property type="match status" value="1"/>
</dbReference>
<dbReference type="GO" id="GO:0006879">
    <property type="term" value="P:intracellular iron ion homeostasis"/>
    <property type="evidence" value="ECO:0007669"/>
    <property type="project" value="UniProtKB-UniRule"/>
</dbReference>
<keyword evidence="10" id="KW-0449">Lipoprotein</keyword>
<dbReference type="EMBL" id="BRZM01000010">
    <property type="protein sequence ID" value="GLD51332.1"/>
    <property type="molecule type" value="Genomic_DNA"/>
</dbReference>
<evidence type="ECO:0000256" key="3">
    <source>
        <dbReference type="ARBA" id="ARBA00022692"/>
    </source>
</evidence>
<comment type="subunit">
    <text evidence="10">Homodimer; disulfide-linked.</text>
</comment>
<dbReference type="PANTHER" id="PTHR10404:SF26">
    <property type="entry name" value="TRANSFERRIN RECEPTOR PROTEIN 1"/>
    <property type="match status" value="1"/>
</dbReference>
<gene>
    <name evidence="14" type="ORF">AKAME5_000440800</name>
</gene>
<dbReference type="AlphaFoldDB" id="A0AAD3R0C1"/>
<dbReference type="InterPro" id="IPR007484">
    <property type="entry name" value="Peptidase_M28"/>
</dbReference>
<evidence type="ECO:0000256" key="2">
    <source>
        <dbReference type="ARBA" id="ARBA00022475"/>
    </source>
</evidence>
<keyword evidence="6 10" id="KW-0472">Membrane</keyword>
<keyword evidence="15" id="KW-1185">Reference proteome</keyword>
<dbReference type="FunFam" id="3.40.630.10:FF:000065">
    <property type="entry name" value="Transferrin receptor 1b"/>
    <property type="match status" value="1"/>
</dbReference>
<keyword evidence="10" id="KW-0564">Palmitate</keyword>
<keyword evidence="3 10" id="KW-0812">Transmembrane</keyword>
<dbReference type="GO" id="GO:0031623">
    <property type="term" value="P:receptor internalization"/>
    <property type="evidence" value="ECO:0007669"/>
    <property type="project" value="UniProtKB-UniRule"/>
</dbReference>
<dbReference type="Gene3D" id="3.40.630.10">
    <property type="entry name" value="Zn peptidases"/>
    <property type="match status" value="1"/>
</dbReference>
<evidence type="ECO:0000313" key="15">
    <source>
        <dbReference type="Proteomes" id="UP001279410"/>
    </source>
</evidence>
<sequence>MKLSSGYDEGKEVPEQNISITPNRSPAAQRSDVHQEPVMAAATLLIFIIVSLEAAMDQARSTISKIFNGEPHSYTRFNLTQNMEGDNSQVEMKLSSDMDEEVGGNGVGEHLNHNSNRKPYVAQRFGRTPKNLCFMAAATLLIFIIGYLIGYLVHRKKDLAPTPAASVLPFEEPALHETGAAPLMDWDDVKNLLAAKLSATKFESVFSEFASNSHRAGSPGDEALGNKVLKKFKEYGMNTWTDEHFVKVQDPPVSGYNKFVFNGTEQRPNGFLSYSATGTRTGAVVFAHYGQENDFTLLRGKNINLSGRVVLVKAGKISFAEKVANAAKMNASAVLIYADPVDYSIGDDTPLFGHVHMGSGDPYTPGFPSFNHTQFPPVQSSGLPTILAQTITTGMANKILRKLGGQNAPREWESYYNLGDEKDVITVEVNNVLTEKRINNVFGVIKGFVDADRYVVIGAQRDAWGPGFATSTVGTSVLVELARSISDMVKNDGFKPRRSIVFASWSAGEYGSVGATEWMEGYLSSLSMKAFSYINLDGVVAGRTGFKVAASPLLHSLIESTLKEVNSPIFSQVTKGNWESNALEPLKLDNAAYPFLAFSGIPSVSFRFAPSNADYQYFGTLLDTRKNLDQVTGQQIPQLAETAAKFAGHIALRLVHDHLLRMDVTKYDKIIRTRVAQINGKVWNVKRLRPDFLPKALTVQWLISASGSYSRASRRLQTDIENSDLEDIEMCRIINDRIMTWVFSVPVIAVAGTSCHPAVSPKDSPFAHILLGSGPLSLFNHLEALRTSNPEADANLFRNQFALVTWTVQGCANSLAGDIWSLDNEI</sequence>
<evidence type="ECO:0000256" key="8">
    <source>
        <dbReference type="ARBA" id="ARBA00023170"/>
    </source>
</evidence>
<evidence type="ECO:0000256" key="7">
    <source>
        <dbReference type="ARBA" id="ARBA00023157"/>
    </source>
</evidence>
<keyword evidence="10" id="KW-0254">Endocytosis</keyword>
<feature type="domain" description="Peptidase M28" evidence="13">
    <location>
        <begin position="440"/>
        <end position="637"/>
    </location>
</feature>
<dbReference type="InterPro" id="IPR039373">
    <property type="entry name" value="Peptidase_M28B"/>
</dbReference>
<evidence type="ECO:0000256" key="10">
    <source>
        <dbReference type="RuleBase" id="RU367157"/>
    </source>
</evidence>
<dbReference type="Proteomes" id="UP001279410">
    <property type="component" value="Unassembled WGS sequence"/>
</dbReference>
<dbReference type="Gene3D" id="1.20.930.40">
    <property type="entry name" value="Transferrin receptor-like, dimerisation domain"/>
    <property type="match status" value="1"/>
</dbReference>
<dbReference type="PANTHER" id="PTHR10404">
    <property type="entry name" value="N-ACETYLATED-ALPHA-LINKED ACIDIC DIPEPTIDASE"/>
    <property type="match status" value="1"/>
</dbReference>
<evidence type="ECO:0000256" key="11">
    <source>
        <dbReference type="SAM" id="MobiDB-lite"/>
    </source>
</evidence>
<name>A0AAD3R0C1_LATJO</name>